<dbReference type="PROSITE" id="PS01125">
    <property type="entry name" value="ROK"/>
    <property type="match status" value="1"/>
</dbReference>
<reference evidence="2 3" key="1">
    <citation type="submission" date="2023-07" db="EMBL/GenBank/DDBJ databases">
        <title>Sorghum-associated microbial communities from plants grown in Nebraska, USA.</title>
        <authorList>
            <person name="Schachtman D."/>
        </authorList>
    </citation>
    <scope>NUCLEOTIDE SEQUENCE [LARGE SCALE GENOMIC DNA]</scope>
    <source>
        <strain evidence="2 3">CC222</strain>
    </source>
</reference>
<dbReference type="InterPro" id="IPR036390">
    <property type="entry name" value="WH_DNA-bd_sf"/>
</dbReference>
<dbReference type="SUPFAM" id="SSF53067">
    <property type="entry name" value="Actin-like ATPase domain"/>
    <property type="match status" value="1"/>
</dbReference>
<gene>
    <name evidence="2" type="ORF">J2X98_003883</name>
</gene>
<dbReference type="PANTHER" id="PTHR18964:SF149">
    <property type="entry name" value="BIFUNCTIONAL UDP-N-ACETYLGLUCOSAMINE 2-EPIMERASE_N-ACETYLMANNOSAMINE KINASE"/>
    <property type="match status" value="1"/>
</dbReference>
<keyword evidence="2" id="KW-0418">Kinase</keyword>
<dbReference type="EMBL" id="JAUSRE010000025">
    <property type="protein sequence ID" value="MDP9890269.1"/>
    <property type="molecule type" value="Genomic_DNA"/>
</dbReference>
<dbReference type="InterPro" id="IPR049874">
    <property type="entry name" value="ROK_cs"/>
</dbReference>
<comment type="similarity">
    <text evidence="1">Belongs to the ROK (NagC/XylR) family.</text>
</comment>
<evidence type="ECO:0000256" key="1">
    <source>
        <dbReference type="ARBA" id="ARBA00006479"/>
    </source>
</evidence>
<dbReference type="Pfam" id="PF00480">
    <property type="entry name" value="ROK"/>
    <property type="match status" value="1"/>
</dbReference>
<dbReference type="RefSeq" id="WP_307311339.1">
    <property type="nucleotide sequence ID" value="NZ_JAUSRE010000025.1"/>
</dbReference>
<evidence type="ECO:0000313" key="2">
    <source>
        <dbReference type="EMBL" id="MDP9890269.1"/>
    </source>
</evidence>
<dbReference type="Proteomes" id="UP001226577">
    <property type="component" value="Unassembled WGS sequence"/>
</dbReference>
<name>A0ABT9RYG7_9MICC</name>
<protein>
    <submittedName>
        <fullName evidence="2">NBD/HSP70 family sugar kinase</fullName>
    </submittedName>
</protein>
<organism evidence="2 3">
    <name type="scientific">Pseudarthrobacter enclensis</name>
    <dbReference type="NCBI Taxonomy" id="993070"/>
    <lineage>
        <taxon>Bacteria</taxon>
        <taxon>Bacillati</taxon>
        <taxon>Actinomycetota</taxon>
        <taxon>Actinomycetes</taxon>
        <taxon>Micrococcales</taxon>
        <taxon>Micrococcaceae</taxon>
        <taxon>Pseudarthrobacter</taxon>
    </lineage>
</organism>
<dbReference type="InterPro" id="IPR000600">
    <property type="entry name" value="ROK"/>
</dbReference>
<keyword evidence="3" id="KW-1185">Reference proteome</keyword>
<evidence type="ECO:0000313" key="3">
    <source>
        <dbReference type="Proteomes" id="UP001226577"/>
    </source>
</evidence>
<dbReference type="Gene3D" id="3.30.420.40">
    <property type="match status" value="2"/>
</dbReference>
<proteinExistence type="inferred from homology"/>
<dbReference type="GO" id="GO:0016301">
    <property type="term" value="F:kinase activity"/>
    <property type="evidence" value="ECO:0007669"/>
    <property type="project" value="UniProtKB-KW"/>
</dbReference>
<dbReference type="Gene3D" id="1.10.10.10">
    <property type="entry name" value="Winged helix-like DNA-binding domain superfamily/Winged helix DNA-binding domain"/>
    <property type="match status" value="1"/>
</dbReference>
<dbReference type="SUPFAM" id="SSF46785">
    <property type="entry name" value="Winged helix' DNA-binding domain"/>
    <property type="match status" value="1"/>
</dbReference>
<accession>A0ABT9RYG7</accession>
<dbReference type="PANTHER" id="PTHR18964">
    <property type="entry name" value="ROK (REPRESSOR, ORF, KINASE) FAMILY"/>
    <property type="match status" value="1"/>
</dbReference>
<sequence>MSAFNQAVVLDLIRRSEAGMSRVELIGATGLSTQTVSNIARRLLDLGLIVESGKVHVPQGKPRTTLTIDPKSRYAVGAHLDPSVLTFVLLDLAGTVVHRKHLPVEAVAGPEETVDKIATAIEELISETDTPRERVLGVGIAAPGPIEFDQGAVVGPPMLIGWKRVELRESLGKATGYPVFLDKDSAAAAHAELWVRDNRSDENFAFVYLGSGVGAAVVMNGEVVRGSSNNVGEIGHFSTGDGGRVCGCGRTGCLGVSVMPVQLVNDSVNRGILQGPLDTADLRQVTDHFHKLASLADAGDEKAGALLHEAAGRLARAVEDIANLLDVDGIVFGGPSWPPIGDRYLEVLHAALANRLAMGMIHEVELLGSALGEDITAVGAACIVLDHALSPRSGGLMLE</sequence>
<dbReference type="InterPro" id="IPR043129">
    <property type="entry name" value="ATPase_NBD"/>
</dbReference>
<dbReference type="InterPro" id="IPR036388">
    <property type="entry name" value="WH-like_DNA-bd_sf"/>
</dbReference>
<comment type="caution">
    <text evidence="2">The sequence shown here is derived from an EMBL/GenBank/DDBJ whole genome shotgun (WGS) entry which is preliminary data.</text>
</comment>
<keyword evidence="2" id="KW-0808">Transferase</keyword>